<gene>
    <name evidence="6" type="ORF">GHK86_12600</name>
</gene>
<keyword evidence="3" id="KW-0804">Transcription</keyword>
<dbReference type="PANTHER" id="PTHR30136:SF24">
    <property type="entry name" value="HTH-TYPE TRANSCRIPTIONAL REPRESSOR ALLR"/>
    <property type="match status" value="1"/>
</dbReference>
<dbReference type="PANTHER" id="PTHR30136">
    <property type="entry name" value="HELIX-TURN-HELIX TRANSCRIPTIONAL REGULATOR, ICLR FAMILY"/>
    <property type="match status" value="1"/>
</dbReference>
<dbReference type="SUPFAM" id="SSF46785">
    <property type="entry name" value="Winged helix' DNA-binding domain"/>
    <property type="match status" value="1"/>
</dbReference>
<evidence type="ECO:0000313" key="6">
    <source>
        <dbReference type="EMBL" id="MST33556.1"/>
    </source>
</evidence>
<dbReference type="Proteomes" id="UP000437736">
    <property type="component" value="Unassembled WGS sequence"/>
</dbReference>
<feature type="domain" description="IclR-ED" evidence="5">
    <location>
        <begin position="81"/>
        <end position="259"/>
    </location>
</feature>
<evidence type="ECO:0000256" key="2">
    <source>
        <dbReference type="ARBA" id="ARBA00023125"/>
    </source>
</evidence>
<keyword evidence="7" id="KW-1185">Reference proteome</keyword>
<dbReference type="Pfam" id="PF09339">
    <property type="entry name" value="HTH_IclR"/>
    <property type="match status" value="1"/>
</dbReference>
<evidence type="ECO:0000256" key="1">
    <source>
        <dbReference type="ARBA" id="ARBA00023015"/>
    </source>
</evidence>
<organism evidence="6 7">
    <name type="scientific">Acidiferrimicrobium australe</name>
    <dbReference type="NCBI Taxonomy" id="2664430"/>
    <lineage>
        <taxon>Bacteria</taxon>
        <taxon>Bacillati</taxon>
        <taxon>Actinomycetota</taxon>
        <taxon>Acidimicrobiia</taxon>
        <taxon>Acidimicrobiales</taxon>
        <taxon>Acidimicrobiaceae</taxon>
        <taxon>Acidiferrimicrobium</taxon>
    </lineage>
</organism>
<evidence type="ECO:0000256" key="3">
    <source>
        <dbReference type="ARBA" id="ARBA00023163"/>
    </source>
</evidence>
<dbReference type="Pfam" id="PF01614">
    <property type="entry name" value="IclR_C"/>
    <property type="match status" value="1"/>
</dbReference>
<keyword evidence="2" id="KW-0238">DNA-binding</keyword>
<evidence type="ECO:0000259" key="5">
    <source>
        <dbReference type="PROSITE" id="PS51078"/>
    </source>
</evidence>
<accession>A0ABW9QV85</accession>
<dbReference type="PROSITE" id="PS51077">
    <property type="entry name" value="HTH_ICLR"/>
    <property type="match status" value="1"/>
</dbReference>
<reference evidence="6 7" key="1">
    <citation type="submission" date="2019-11" db="EMBL/GenBank/DDBJ databases">
        <title>Acidiferrimicrobium australis gen. nov., sp. nov., an acidophilic and obligately heterotrophic, member of the Actinobacteria that catalyses dissimilatory oxido- reduction of iron isolated from metal-rich acidic water in Chile.</title>
        <authorList>
            <person name="Gonzalez D."/>
            <person name="Huber K."/>
            <person name="Hedrich S."/>
            <person name="Rojas-Villalobos C."/>
            <person name="Quatrini R."/>
            <person name="Dinamarca M.A."/>
            <person name="Schwarz A."/>
            <person name="Canales C."/>
            <person name="Nancucheo I."/>
        </authorList>
    </citation>
    <scope>NUCLEOTIDE SEQUENCE [LARGE SCALE GENOMIC DNA]</scope>
    <source>
        <strain evidence="6 7">USS-CCA1</strain>
    </source>
</reference>
<dbReference type="InterPro" id="IPR029016">
    <property type="entry name" value="GAF-like_dom_sf"/>
</dbReference>
<proteinExistence type="predicted"/>
<dbReference type="InterPro" id="IPR036390">
    <property type="entry name" value="WH_DNA-bd_sf"/>
</dbReference>
<dbReference type="InterPro" id="IPR050707">
    <property type="entry name" value="HTH_MetabolicPath_Reg"/>
</dbReference>
<dbReference type="PROSITE" id="PS51078">
    <property type="entry name" value="ICLR_ED"/>
    <property type="match status" value="1"/>
</dbReference>
<dbReference type="Gene3D" id="3.30.450.40">
    <property type="match status" value="1"/>
</dbReference>
<feature type="domain" description="HTH iclR-type" evidence="4">
    <location>
        <begin position="19"/>
        <end position="80"/>
    </location>
</feature>
<evidence type="ECO:0000259" key="4">
    <source>
        <dbReference type="PROSITE" id="PS51077"/>
    </source>
</evidence>
<dbReference type="EMBL" id="WJHE01000636">
    <property type="protein sequence ID" value="MST33556.1"/>
    <property type="molecule type" value="Genomic_DNA"/>
</dbReference>
<comment type="caution">
    <text evidence="6">The sequence shown here is derived from an EMBL/GenBank/DDBJ whole genome shotgun (WGS) entry which is preliminary data.</text>
</comment>
<dbReference type="InterPro" id="IPR014757">
    <property type="entry name" value="Tscrpt_reg_IclR_C"/>
</dbReference>
<dbReference type="InterPro" id="IPR036388">
    <property type="entry name" value="WH-like_DNA-bd_sf"/>
</dbReference>
<dbReference type="SUPFAM" id="SSF55781">
    <property type="entry name" value="GAF domain-like"/>
    <property type="match status" value="1"/>
</dbReference>
<name>A0ABW9QV85_9ACTN</name>
<dbReference type="InterPro" id="IPR005471">
    <property type="entry name" value="Tscrpt_reg_IclR_N"/>
</dbReference>
<dbReference type="SMART" id="SM00346">
    <property type="entry name" value="HTH_ICLR"/>
    <property type="match status" value="1"/>
</dbReference>
<protein>
    <submittedName>
        <fullName evidence="6">Helix-turn-helix domain-containing protein</fullName>
    </submittedName>
</protein>
<keyword evidence="1" id="KW-0805">Transcription regulation</keyword>
<evidence type="ECO:0000313" key="7">
    <source>
        <dbReference type="Proteomes" id="UP000437736"/>
    </source>
</evidence>
<dbReference type="Gene3D" id="1.10.10.10">
    <property type="entry name" value="Winged helix-like DNA-binding domain superfamily/Winged helix DNA-binding domain"/>
    <property type="match status" value="1"/>
</dbReference>
<sequence>MTWNPLATIAAVTDAPTGTQAVDRAARLLTEIVDRAEPVTFSELAASSGLAKSTTSRLLLALERNGLVARDEAGAYRAGELFARYGSRTGGLADLAIVARPHLERLGELTGETVNLGVEQSGGVQQIAQVDSPYVLGAANWVGRLVPLHCTALGKVLLAHGAAQLPPGRLERLTERTITSRSALDAELEEVRRRGWAVTDEELEPGLVAVAAPVSDDRGVVVAALSVTGPTARVTPGRVRELVAHCIDQAHALSETLGHRSRREGAA</sequence>